<feature type="short sequence motif" description="GXSXG" evidence="2">
    <location>
        <begin position="47"/>
        <end position="51"/>
    </location>
</feature>
<feature type="active site" description="Nucleophile" evidence="2">
    <location>
        <position position="49"/>
    </location>
</feature>
<dbReference type="InterPro" id="IPR033562">
    <property type="entry name" value="PLPL"/>
</dbReference>
<dbReference type="Proteomes" id="UP000694863">
    <property type="component" value="Unplaced"/>
</dbReference>
<feature type="domain" description="PNPLA" evidence="3">
    <location>
        <begin position="12"/>
        <end position="181"/>
    </location>
</feature>
<keyword evidence="1 2" id="KW-0443">Lipid metabolism</keyword>
<gene>
    <name evidence="5" type="primary">PNPLA5</name>
</gene>
<sequence length="412" mass="46249">MVSFEEDGSWSVSFVGAGFLALYHVGATQCMKERAPRLFSGTRRFYGSSSGALQALAIVSGKSVEFCCTHLLGMVRVIKGLSLGIFHPAFAPIEHITWELQENLPADAHILASKQLGISLTRWSDGKNVIVTEFATREELIQAMVCTLYLPLYCGVIPPEFRGERYFDGAISNNMPLEDKKSTITVAPFPGKQDICPQSPLAGMREPQTVRTKFQLYLRNALRVYYAIFPPSPEVVADICRQGYLDTLRFLERRGLTKEPILWTLASMEPPAPAEGTQDSVSDENRKAGPPVNWEVPNVLVKDVPNFEQLSPELEAALRKACREKRGLWARFRRSSLGQVMTYLLLPYTLPVEYVFFRCRRVLAWLPDAPRDLRWMQGVLRDLAGGLFSRSKAQLLGAVRPPSTRMVVFWAS</sequence>
<dbReference type="InterPro" id="IPR016035">
    <property type="entry name" value="Acyl_Trfase/lysoPLipase"/>
</dbReference>
<comment type="caution">
    <text evidence="2">Lacks conserved residue(s) required for the propagation of feature annotation.</text>
</comment>
<evidence type="ECO:0000259" key="3">
    <source>
        <dbReference type="PROSITE" id="PS51635"/>
    </source>
</evidence>
<evidence type="ECO:0000313" key="4">
    <source>
        <dbReference type="Proteomes" id="UP000694863"/>
    </source>
</evidence>
<dbReference type="PROSITE" id="PS51635">
    <property type="entry name" value="PNPLA"/>
    <property type="match status" value="1"/>
</dbReference>
<evidence type="ECO:0000313" key="5">
    <source>
        <dbReference type="RefSeq" id="XP_004700705.1"/>
    </source>
</evidence>
<dbReference type="PANTHER" id="PTHR12406:SF4">
    <property type="entry name" value="PATATIN-LIKE PHOSPHOLIPASE DOMAIN-CONTAINING PROTEIN 5"/>
    <property type="match status" value="1"/>
</dbReference>
<dbReference type="PANTHER" id="PTHR12406">
    <property type="entry name" value="CALCIUM-INDEPENDENT PHOSPHOLIPASE A2 IPLA2 -RELATED"/>
    <property type="match status" value="1"/>
</dbReference>
<feature type="short sequence motif" description="DGA/G" evidence="2">
    <location>
        <begin position="168"/>
        <end position="170"/>
    </location>
</feature>
<dbReference type="Gene3D" id="3.40.1090.10">
    <property type="entry name" value="Cytosolic phospholipase A2 catalytic domain"/>
    <property type="match status" value="1"/>
</dbReference>
<keyword evidence="4" id="KW-1185">Reference proteome</keyword>
<keyword evidence="2" id="KW-0442">Lipid degradation</keyword>
<dbReference type="SUPFAM" id="SSF52151">
    <property type="entry name" value="FabD/lysophospholipase-like"/>
    <property type="match status" value="1"/>
</dbReference>
<keyword evidence="2" id="KW-0378">Hydrolase</keyword>
<dbReference type="GeneID" id="101639934"/>
<evidence type="ECO:0000256" key="2">
    <source>
        <dbReference type="PROSITE-ProRule" id="PRU01161"/>
    </source>
</evidence>
<evidence type="ECO:0000256" key="1">
    <source>
        <dbReference type="ARBA" id="ARBA00023098"/>
    </source>
</evidence>
<feature type="active site" description="Proton acceptor" evidence="2">
    <location>
        <position position="168"/>
    </location>
</feature>
<dbReference type="InterPro" id="IPR002641">
    <property type="entry name" value="PNPLA_dom"/>
</dbReference>
<accession>A0ABM0IIE3</accession>
<organism evidence="4 5">
    <name type="scientific">Echinops telfairi</name>
    <name type="common">Lesser hedgehog tenrec</name>
    <dbReference type="NCBI Taxonomy" id="9371"/>
    <lineage>
        <taxon>Eukaryota</taxon>
        <taxon>Metazoa</taxon>
        <taxon>Chordata</taxon>
        <taxon>Craniata</taxon>
        <taxon>Vertebrata</taxon>
        <taxon>Euteleostomi</taxon>
        <taxon>Mammalia</taxon>
        <taxon>Eutheria</taxon>
        <taxon>Afrotheria</taxon>
        <taxon>Tenrecidae</taxon>
        <taxon>Tenrecinae</taxon>
        <taxon>Echinops</taxon>
    </lineage>
</organism>
<proteinExistence type="predicted"/>
<dbReference type="Pfam" id="PF01734">
    <property type="entry name" value="Patatin"/>
    <property type="match status" value="1"/>
</dbReference>
<dbReference type="RefSeq" id="XP_004700705.1">
    <property type="nucleotide sequence ID" value="XM_004700648.1"/>
</dbReference>
<reference evidence="5" key="1">
    <citation type="submission" date="2025-08" db="UniProtKB">
        <authorList>
            <consortium name="RefSeq"/>
        </authorList>
    </citation>
    <scope>IDENTIFICATION</scope>
</reference>
<protein>
    <submittedName>
        <fullName evidence="5">Patatin-like phospholipase domain-containing protein 5</fullName>
    </submittedName>
</protein>
<name>A0ABM0IIE3_ECHTE</name>